<evidence type="ECO:0000256" key="1">
    <source>
        <dbReference type="SAM" id="Phobius"/>
    </source>
</evidence>
<feature type="transmembrane region" description="Helical" evidence="1">
    <location>
        <begin position="189"/>
        <end position="209"/>
    </location>
</feature>
<reference evidence="3" key="1">
    <citation type="journal article" date="2023" name="Commun. Biol.">
        <title>Genome analysis of Parmales, the sister group of diatoms, reveals the evolutionary specialization of diatoms from phago-mixotrophs to photoautotrophs.</title>
        <authorList>
            <person name="Ban H."/>
            <person name="Sato S."/>
            <person name="Yoshikawa S."/>
            <person name="Yamada K."/>
            <person name="Nakamura Y."/>
            <person name="Ichinomiya M."/>
            <person name="Sato N."/>
            <person name="Blanc-Mathieu R."/>
            <person name="Endo H."/>
            <person name="Kuwata A."/>
            <person name="Ogata H."/>
        </authorList>
    </citation>
    <scope>NUCLEOTIDE SEQUENCE [LARGE SCALE GENOMIC DNA]</scope>
    <source>
        <strain evidence="3">NIES 3700</strain>
    </source>
</reference>
<dbReference type="EMBL" id="BRXW01000041">
    <property type="protein sequence ID" value="GMI02271.1"/>
    <property type="molecule type" value="Genomic_DNA"/>
</dbReference>
<comment type="caution">
    <text evidence="2">The sequence shown here is derived from an EMBL/GenBank/DDBJ whole genome shotgun (WGS) entry which is preliminary data.</text>
</comment>
<evidence type="ECO:0000313" key="3">
    <source>
        <dbReference type="Proteomes" id="UP001165122"/>
    </source>
</evidence>
<feature type="transmembrane region" description="Helical" evidence="1">
    <location>
        <begin position="119"/>
        <end position="142"/>
    </location>
</feature>
<sequence length="210" mass="23134">MQAPSTVEIKDANFSSLALFSGAFLCFFDLICDLVMVREFTMNKQYKSAQATIITLAISLGFQLIIVYGGVNMKLRKRVIVRELLYVILCVKPGIDAYRVVTKKPQVPNTAISPKKEMIYIRGIELFVQCIPGVFVQSIAFVTGQQTAIAAISLFSGLLTAAFISASISIEKDIGAEQRKHQADFCGFLPLKSMVKTCFISVLVLLIAFC</sequence>
<dbReference type="AlphaFoldDB" id="A0A9W7C9T2"/>
<evidence type="ECO:0000313" key="2">
    <source>
        <dbReference type="EMBL" id="GMI02271.1"/>
    </source>
</evidence>
<keyword evidence="1" id="KW-0812">Transmembrane</keyword>
<feature type="transmembrane region" description="Helical" evidence="1">
    <location>
        <begin position="12"/>
        <end position="31"/>
    </location>
</feature>
<keyword evidence="1" id="KW-0472">Membrane</keyword>
<proteinExistence type="predicted"/>
<dbReference type="OrthoDB" id="233655at2759"/>
<protein>
    <submittedName>
        <fullName evidence="2">Uncharacterized protein</fullName>
    </submittedName>
</protein>
<feature type="transmembrane region" description="Helical" evidence="1">
    <location>
        <begin position="148"/>
        <end position="168"/>
    </location>
</feature>
<dbReference type="Proteomes" id="UP001165122">
    <property type="component" value="Unassembled WGS sequence"/>
</dbReference>
<keyword evidence="1" id="KW-1133">Transmembrane helix</keyword>
<gene>
    <name evidence="2" type="ORF">TrLO_g6067</name>
</gene>
<accession>A0A9W7C9T2</accession>
<feature type="transmembrane region" description="Helical" evidence="1">
    <location>
        <begin position="51"/>
        <end position="71"/>
    </location>
</feature>
<name>A0A9W7C9T2_9STRA</name>
<keyword evidence="3" id="KW-1185">Reference proteome</keyword>
<organism evidence="2 3">
    <name type="scientific">Triparma laevis f. longispina</name>
    <dbReference type="NCBI Taxonomy" id="1714387"/>
    <lineage>
        <taxon>Eukaryota</taxon>
        <taxon>Sar</taxon>
        <taxon>Stramenopiles</taxon>
        <taxon>Ochrophyta</taxon>
        <taxon>Bolidophyceae</taxon>
        <taxon>Parmales</taxon>
        <taxon>Triparmaceae</taxon>
        <taxon>Triparma</taxon>
    </lineage>
</organism>